<keyword evidence="2 5" id="KW-0812">Transmembrane</keyword>
<protein>
    <submittedName>
        <fullName evidence="7">12273_t:CDS:1</fullName>
    </submittedName>
</protein>
<feature type="transmembrane region" description="Helical" evidence="5">
    <location>
        <begin position="166"/>
        <end position="189"/>
    </location>
</feature>
<comment type="caution">
    <text evidence="7">The sequence shown here is derived from an EMBL/GenBank/DDBJ whole genome shotgun (WGS) entry which is preliminary data.</text>
</comment>
<dbReference type="PROSITE" id="PS50262">
    <property type="entry name" value="G_PROTEIN_RECEP_F1_2"/>
    <property type="match status" value="1"/>
</dbReference>
<keyword evidence="4 5" id="KW-0472">Membrane</keyword>
<evidence type="ECO:0000256" key="3">
    <source>
        <dbReference type="ARBA" id="ARBA00022989"/>
    </source>
</evidence>
<dbReference type="Proteomes" id="UP000789375">
    <property type="component" value="Unassembled WGS sequence"/>
</dbReference>
<feature type="domain" description="G-protein coupled receptors family 1 profile" evidence="6">
    <location>
        <begin position="1"/>
        <end position="272"/>
    </location>
</feature>
<evidence type="ECO:0000256" key="1">
    <source>
        <dbReference type="ARBA" id="ARBA00004370"/>
    </source>
</evidence>
<evidence type="ECO:0000256" key="5">
    <source>
        <dbReference type="SAM" id="Phobius"/>
    </source>
</evidence>
<feature type="transmembrane region" description="Helical" evidence="5">
    <location>
        <begin position="238"/>
        <end position="258"/>
    </location>
</feature>
<evidence type="ECO:0000313" key="7">
    <source>
        <dbReference type="EMBL" id="CAG8464537.1"/>
    </source>
</evidence>
<organism evidence="7 8">
    <name type="scientific">Funneliformis mosseae</name>
    <name type="common">Endomycorrhizal fungus</name>
    <name type="synonym">Glomus mosseae</name>
    <dbReference type="NCBI Taxonomy" id="27381"/>
    <lineage>
        <taxon>Eukaryota</taxon>
        <taxon>Fungi</taxon>
        <taxon>Fungi incertae sedis</taxon>
        <taxon>Mucoromycota</taxon>
        <taxon>Glomeromycotina</taxon>
        <taxon>Glomeromycetes</taxon>
        <taxon>Glomerales</taxon>
        <taxon>Glomeraceae</taxon>
        <taxon>Funneliformis</taxon>
    </lineage>
</organism>
<name>A0A9N8VY96_FUNMO</name>
<evidence type="ECO:0000259" key="6">
    <source>
        <dbReference type="PROSITE" id="PS50262"/>
    </source>
</evidence>
<feature type="transmembrane region" description="Helical" evidence="5">
    <location>
        <begin position="117"/>
        <end position="134"/>
    </location>
</feature>
<keyword evidence="3 5" id="KW-1133">Transmembrane helix</keyword>
<feature type="transmembrane region" description="Helical" evidence="5">
    <location>
        <begin position="6"/>
        <end position="30"/>
    </location>
</feature>
<evidence type="ECO:0000313" key="8">
    <source>
        <dbReference type="Proteomes" id="UP000789375"/>
    </source>
</evidence>
<dbReference type="EMBL" id="CAJVPP010000279">
    <property type="protein sequence ID" value="CAG8464537.1"/>
    <property type="molecule type" value="Genomic_DNA"/>
</dbReference>
<feature type="transmembrane region" description="Helical" evidence="5">
    <location>
        <begin position="210"/>
        <end position="232"/>
    </location>
</feature>
<accession>A0A9N8VY96</accession>
<dbReference type="GO" id="GO:0016020">
    <property type="term" value="C:membrane"/>
    <property type="evidence" value="ECO:0007669"/>
    <property type="project" value="UniProtKB-SubCell"/>
</dbReference>
<keyword evidence="8" id="KW-1185">Reference proteome</keyword>
<proteinExistence type="predicted"/>
<feature type="transmembrane region" description="Helical" evidence="5">
    <location>
        <begin position="82"/>
        <end position="105"/>
    </location>
</feature>
<sequence>MPTYSVTTIFYIILQSISLLLLLYLIFSILTTKAHFTKWTMFQMLLSAFGNGLSALPPIIMYGDDLSDRAFESSVCIISSKLANFTLYPLEFFALTIAFYLWHALVKKRLDIEKRTLIYFSGAIWGFTIIYNIFEMARSSQKENWGVRTSLLNCKKTFSMQNVFGFLIPASILVFITIIMICHSSIILYERWKNFNHNMNRTTAIKLGHAVRIYIMCITIIILSLLYIIPRIFHSNSLLTTVSSFASASIGIVTFLIFGTNRKAALFLPFFYYVPPDKTGNELLQDGEKENTFNV</sequence>
<feature type="transmembrane region" description="Helical" evidence="5">
    <location>
        <begin position="42"/>
        <end position="62"/>
    </location>
</feature>
<gene>
    <name evidence="7" type="ORF">FMOSSE_LOCUS2210</name>
</gene>
<comment type="subcellular location">
    <subcellularLocation>
        <location evidence="1">Membrane</location>
    </subcellularLocation>
</comment>
<dbReference type="InterPro" id="IPR017452">
    <property type="entry name" value="GPCR_Rhodpsn_7TM"/>
</dbReference>
<dbReference type="AlphaFoldDB" id="A0A9N8VY96"/>
<evidence type="ECO:0000256" key="4">
    <source>
        <dbReference type="ARBA" id="ARBA00023136"/>
    </source>
</evidence>
<evidence type="ECO:0000256" key="2">
    <source>
        <dbReference type="ARBA" id="ARBA00022692"/>
    </source>
</evidence>
<reference evidence="7" key="1">
    <citation type="submission" date="2021-06" db="EMBL/GenBank/DDBJ databases">
        <authorList>
            <person name="Kallberg Y."/>
            <person name="Tangrot J."/>
            <person name="Rosling A."/>
        </authorList>
    </citation>
    <scope>NUCLEOTIDE SEQUENCE</scope>
    <source>
        <strain evidence="7">87-6 pot B 2015</strain>
    </source>
</reference>